<dbReference type="Pfam" id="PF12708">
    <property type="entry name" value="Pect-lyase_RHGA_epim"/>
    <property type="match status" value="1"/>
</dbReference>
<dbReference type="InterPro" id="IPR024535">
    <property type="entry name" value="RHGA/B-epi-like_pectate_lyase"/>
</dbReference>
<dbReference type="SUPFAM" id="SSF51126">
    <property type="entry name" value="Pectin lyase-like"/>
    <property type="match status" value="1"/>
</dbReference>
<evidence type="ECO:0000313" key="3">
    <source>
        <dbReference type="Proteomes" id="UP000276249"/>
    </source>
</evidence>
<dbReference type="InterPro" id="IPR012334">
    <property type="entry name" value="Pectin_lyas_fold"/>
</dbReference>
<gene>
    <name evidence="2" type="ORF">D6U18_05945</name>
</gene>
<accession>A0ABD7IR84</accession>
<dbReference type="Gene3D" id="2.160.20.10">
    <property type="entry name" value="Single-stranded right-handed beta-helix, Pectin lyase-like"/>
    <property type="match status" value="1"/>
</dbReference>
<dbReference type="InterPro" id="IPR011050">
    <property type="entry name" value="Pectin_lyase_fold/virulence"/>
</dbReference>
<organism evidence="2 3">
    <name type="scientific">Lactiplantibacillus pentosus</name>
    <name type="common">Lactobacillus pentosus</name>
    <dbReference type="NCBI Taxonomy" id="1589"/>
    <lineage>
        <taxon>Bacteria</taxon>
        <taxon>Bacillati</taxon>
        <taxon>Bacillota</taxon>
        <taxon>Bacilli</taxon>
        <taxon>Lactobacillales</taxon>
        <taxon>Lactobacillaceae</taxon>
        <taxon>Lactiplantibacillus</taxon>
    </lineage>
</organism>
<dbReference type="Proteomes" id="UP000276249">
    <property type="component" value="Unassembled WGS sequence"/>
</dbReference>
<dbReference type="EMBL" id="RDCJ01000061">
    <property type="protein sequence ID" value="RMW49407.1"/>
    <property type="molecule type" value="Genomic_DNA"/>
</dbReference>
<evidence type="ECO:0000259" key="1">
    <source>
        <dbReference type="Pfam" id="PF12708"/>
    </source>
</evidence>
<reference evidence="2 3" key="1">
    <citation type="submission" date="2018-10" db="EMBL/GenBank/DDBJ databases">
        <title>Genome sequences of five Lactobacillus pentosus strains isolated from brines of traditionally fermented spanish-style green table olives and differences between them.</title>
        <authorList>
            <person name="Jimenez Diaz R."/>
        </authorList>
    </citation>
    <scope>NUCLEOTIDE SEQUENCE [LARGE SCALE GENOMIC DNA]</scope>
    <source>
        <strain evidence="2 3">IG10</strain>
    </source>
</reference>
<sequence>MSKKIRLFLTGLITAGAITVLGLQISVQGKAATFVNVRDAGMSERTDNNKALQHIINKHDTDQTTIYVPKGSYYFSKGVIKLHSNLTFEFAKGASFRIHHGQFLSFSYPSPRKGYDGGVKNVTWKNASFIGSDVAGQSSFVQSMNHAQNITFEDCYFYNAENPEGHYFDIDGSRYIRIENTTFFGFNSSKARPYKEAIQVDYSNPVAMSYKIDGDKYDNLPSYDIHVINNRFMPIRNSDGIRYYAPNPIGEHTIYNSGKAGIIHDIYFSGNEVVDPQPLSNADYGTVNFDAISNLWITNNRFYNYSSEGPVNYIRLNNPLKDYTMNNITISNNEFLNVEPTGQFILFDTRTKHHTSFKGVRVMENVVIPLKNKAPFIQGSFNIPDTSNIKDNTVLDALSR</sequence>
<protein>
    <submittedName>
        <fullName evidence="2">N-acetylmuramoyl-L-alanine amidase</fullName>
    </submittedName>
</protein>
<comment type="caution">
    <text evidence="2">The sequence shown here is derived from an EMBL/GenBank/DDBJ whole genome shotgun (WGS) entry which is preliminary data.</text>
</comment>
<proteinExistence type="predicted"/>
<feature type="domain" description="Rhamnogalacturonase A/B/Epimerase-like pectate lyase" evidence="1">
    <location>
        <begin position="34"/>
        <end position="84"/>
    </location>
</feature>
<evidence type="ECO:0000313" key="2">
    <source>
        <dbReference type="EMBL" id="RMW49407.1"/>
    </source>
</evidence>
<name>A0ABD7IR84_LACPE</name>
<dbReference type="RefSeq" id="WP_122217677.1">
    <property type="nucleotide sequence ID" value="NZ_RDCJ01000061.1"/>
</dbReference>
<dbReference type="AlphaFoldDB" id="A0ABD7IR84"/>